<dbReference type="AlphaFoldDB" id="A0A242N6R3"/>
<proteinExistence type="predicted"/>
<protein>
    <submittedName>
        <fullName evidence="2">Uncharacterized protein</fullName>
    </submittedName>
</protein>
<reference evidence="2 4" key="2">
    <citation type="submission" date="2017-03" db="EMBL/GenBank/DDBJ databases">
        <title>Genome analysis of strain PAMC 26577.</title>
        <authorList>
            <person name="Oh H.-M."/>
            <person name="Yang J.-A."/>
        </authorList>
    </citation>
    <scope>NUCLEOTIDE SEQUENCE [LARGE SCALE GENOMIC DNA]</scope>
    <source>
        <strain evidence="2 4">PAMC 26577</strain>
    </source>
</reference>
<sequence>MEIVGHVFFPGFKRGNTFSTFNLKNVSRMLTKSRTDQHIH</sequence>
<dbReference type="EMBL" id="NBTZ01000022">
    <property type="protein sequence ID" value="OTP78856.1"/>
    <property type="molecule type" value="Genomic_DNA"/>
</dbReference>
<gene>
    <name evidence="1" type="ORF">PAMC26510_22360</name>
    <name evidence="2" type="ORF">PAMC26577_04455</name>
</gene>
<name>A0A242N6R3_CABSO</name>
<evidence type="ECO:0000313" key="2">
    <source>
        <dbReference type="EMBL" id="OTP78856.1"/>
    </source>
</evidence>
<evidence type="ECO:0000313" key="3">
    <source>
        <dbReference type="Proteomes" id="UP000194546"/>
    </source>
</evidence>
<reference evidence="1 3" key="1">
    <citation type="submission" date="2017-03" db="EMBL/GenBank/DDBJ databases">
        <title>Genome analysis of strain PAMC 26510.</title>
        <authorList>
            <person name="Oh H.-M."/>
            <person name="Yang J.-A."/>
        </authorList>
    </citation>
    <scope>NUCLEOTIDE SEQUENCE [LARGE SCALE GENOMIC DNA]</scope>
    <source>
        <strain evidence="1 3">PAMC 26510</strain>
    </source>
</reference>
<comment type="caution">
    <text evidence="2">The sequence shown here is derived from an EMBL/GenBank/DDBJ whole genome shotgun (WGS) entry which is preliminary data.</text>
</comment>
<organism evidence="2 4">
    <name type="scientific">Caballeronia sordidicola</name>
    <name type="common">Burkholderia sordidicola</name>
    <dbReference type="NCBI Taxonomy" id="196367"/>
    <lineage>
        <taxon>Bacteria</taxon>
        <taxon>Pseudomonadati</taxon>
        <taxon>Pseudomonadota</taxon>
        <taxon>Betaproteobacteria</taxon>
        <taxon>Burkholderiales</taxon>
        <taxon>Burkholderiaceae</taxon>
        <taxon>Caballeronia</taxon>
    </lineage>
</organism>
<dbReference type="EMBL" id="NBTY01000121">
    <property type="protein sequence ID" value="OTP72078.1"/>
    <property type="molecule type" value="Genomic_DNA"/>
</dbReference>
<dbReference type="Proteomes" id="UP000194546">
    <property type="component" value="Unassembled WGS sequence"/>
</dbReference>
<dbReference type="Proteomes" id="UP000195221">
    <property type="component" value="Unassembled WGS sequence"/>
</dbReference>
<accession>A0A242N6R3</accession>
<evidence type="ECO:0000313" key="4">
    <source>
        <dbReference type="Proteomes" id="UP000195221"/>
    </source>
</evidence>
<evidence type="ECO:0000313" key="1">
    <source>
        <dbReference type="EMBL" id="OTP72078.1"/>
    </source>
</evidence>